<accession>A0A4Y7TMQ7</accession>
<dbReference type="PANTHER" id="PTHR28125">
    <property type="entry name" value="MEIOTIC EXPRESSION UP-REGULATED PROTEIN 26"/>
    <property type="match status" value="1"/>
</dbReference>
<dbReference type="EMBL" id="QPFP01000007">
    <property type="protein sequence ID" value="TEB35460.1"/>
    <property type="molecule type" value="Genomic_DNA"/>
</dbReference>
<feature type="domain" description="Transcription regulator Rua1 C-terminal" evidence="2">
    <location>
        <begin position="429"/>
        <end position="551"/>
    </location>
</feature>
<evidence type="ECO:0000313" key="3">
    <source>
        <dbReference type="EMBL" id="TEB35460.1"/>
    </source>
</evidence>
<dbReference type="STRING" id="71717.A0A4Y7TMQ7"/>
<feature type="compositionally biased region" description="Polar residues" evidence="1">
    <location>
        <begin position="123"/>
        <end position="133"/>
    </location>
</feature>
<protein>
    <recommendedName>
        <fullName evidence="2">Transcription regulator Rua1 C-terminal domain-containing protein</fullName>
    </recommendedName>
</protein>
<feature type="compositionally biased region" description="Basic residues" evidence="1">
    <location>
        <begin position="311"/>
        <end position="322"/>
    </location>
</feature>
<reference evidence="3 4" key="1">
    <citation type="journal article" date="2019" name="Nat. Ecol. Evol.">
        <title>Megaphylogeny resolves global patterns of mushroom evolution.</title>
        <authorList>
            <person name="Varga T."/>
            <person name="Krizsan K."/>
            <person name="Foldi C."/>
            <person name="Dima B."/>
            <person name="Sanchez-Garcia M."/>
            <person name="Sanchez-Ramirez S."/>
            <person name="Szollosi G.J."/>
            <person name="Szarkandi J.G."/>
            <person name="Papp V."/>
            <person name="Albert L."/>
            <person name="Andreopoulos W."/>
            <person name="Angelini C."/>
            <person name="Antonin V."/>
            <person name="Barry K.W."/>
            <person name="Bougher N.L."/>
            <person name="Buchanan P."/>
            <person name="Buyck B."/>
            <person name="Bense V."/>
            <person name="Catcheside P."/>
            <person name="Chovatia M."/>
            <person name="Cooper J."/>
            <person name="Damon W."/>
            <person name="Desjardin D."/>
            <person name="Finy P."/>
            <person name="Geml J."/>
            <person name="Haridas S."/>
            <person name="Hughes K."/>
            <person name="Justo A."/>
            <person name="Karasinski D."/>
            <person name="Kautmanova I."/>
            <person name="Kiss B."/>
            <person name="Kocsube S."/>
            <person name="Kotiranta H."/>
            <person name="LaButti K.M."/>
            <person name="Lechner B.E."/>
            <person name="Liimatainen K."/>
            <person name="Lipzen A."/>
            <person name="Lukacs Z."/>
            <person name="Mihaltcheva S."/>
            <person name="Morgado L.N."/>
            <person name="Niskanen T."/>
            <person name="Noordeloos M.E."/>
            <person name="Ohm R.A."/>
            <person name="Ortiz-Santana B."/>
            <person name="Ovrebo C."/>
            <person name="Racz N."/>
            <person name="Riley R."/>
            <person name="Savchenko A."/>
            <person name="Shiryaev A."/>
            <person name="Soop K."/>
            <person name="Spirin V."/>
            <person name="Szebenyi C."/>
            <person name="Tomsovsky M."/>
            <person name="Tulloss R.E."/>
            <person name="Uehling J."/>
            <person name="Grigoriev I.V."/>
            <person name="Vagvolgyi C."/>
            <person name="Papp T."/>
            <person name="Martin F.M."/>
            <person name="Miettinen O."/>
            <person name="Hibbett D.S."/>
            <person name="Nagy L.G."/>
        </authorList>
    </citation>
    <scope>NUCLEOTIDE SEQUENCE [LARGE SCALE GENOMIC DNA]</scope>
    <source>
        <strain evidence="3 4">FP101781</strain>
    </source>
</reference>
<dbReference type="Pfam" id="PF14616">
    <property type="entry name" value="Rua1_C"/>
    <property type="match status" value="1"/>
</dbReference>
<dbReference type="Proteomes" id="UP000298030">
    <property type="component" value="Unassembled WGS sequence"/>
</dbReference>
<dbReference type="OrthoDB" id="5595379at2759"/>
<feature type="region of interest" description="Disordered" evidence="1">
    <location>
        <begin position="104"/>
        <end position="139"/>
    </location>
</feature>
<evidence type="ECO:0000256" key="1">
    <source>
        <dbReference type="SAM" id="MobiDB-lite"/>
    </source>
</evidence>
<gene>
    <name evidence="3" type="ORF">FA13DRAFT_1728274</name>
</gene>
<organism evidence="3 4">
    <name type="scientific">Coprinellus micaceus</name>
    <name type="common">Glistening ink-cap mushroom</name>
    <name type="synonym">Coprinus micaceus</name>
    <dbReference type="NCBI Taxonomy" id="71717"/>
    <lineage>
        <taxon>Eukaryota</taxon>
        <taxon>Fungi</taxon>
        <taxon>Dikarya</taxon>
        <taxon>Basidiomycota</taxon>
        <taxon>Agaricomycotina</taxon>
        <taxon>Agaricomycetes</taxon>
        <taxon>Agaricomycetidae</taxon>
        <taxon>Agaricales</taxon>
        <taxon>Agaricineae</taxon>
        <taxon>Psathyrellaceae</taxon>
        <taxon>Coprinellus</taxon>
    </lineage>
</organism>
<feature type="compositionally biased region" description="Polar residues" evidence="1">
    <location>
        <begin position="350"/>
        <end position="360"/>
    </location>
</feature>
<proteinExistence type="predicted"/>
<feature type="region of interest" description="Disordered" evidence="1">
    <location>
        <begin position="297"/>
        <end position="360"/>
    </location>
</feature>
<dbReference type="AlphaFoldDB" id="A0A4Y7TMQ7"/>
<comment type="caution">
    <text evidence="3">The sequence shown here is derived from an EMBL/GenBank/DDBJ whole genome shotgun (WGS) entry which is preliminary data.</text>
</comment>
<dbReference type="PANTHER" id="PTHR28125:SF2">
    <property type="entry name" value="MEIOTIC EXPRESSION UP-REGULATED PROTEIN 26"/>
    <property type="match status" value="1"/>
</dbReference>
<evidence type="ECO:0000313" key="4">
    <source>
        <dbReference type="Proteomes" id="UP000298030"/>
    </source>
</evidence>
<name>A0A4Y7TMQ7_COPMI</name>
<dbReference type="InterPro" id="IPR028012">
    <property type="entry name" value="Rua1_C"/>
</dbReference>
<feature type="compositionally biased region" description="Low complexity" evidence="1">
    <location>
        <begin position="297"/>
        <end position="308"/>
    </location>
</feature>
<keyword evidence="4" id="KW-1185">Reference proteome</keyword>
<evidence type="ECO:0000259" key="2">
    <source>
        <dbReference type="Pfam" id="PF14616"/>
    </source>
</evidence>
<sequence>MSFAAPWLSPDPNETLLYSNPEPTDWLYLFPAHNASTSSPLQDISHSHRINVGCEPETHQNTAYSQETQLNHGSTPLRSVLTQHFTPSMSRVLRGDSFARLPTLNFTPSPPLPGPGFPDISDIGSQEPSSKFHTSPAPLASSSFSASQDSYDLNVSPLASLFYAGSQSTLGSFQSDVSPIVRCSQDQQMAPSPPKLEEYREAHQQPKAKKGMSTFVDDLISVRNTLVDGSAPSRPPVSGLAPPLLSPCKLTSSRDHVRPTLPSIARSGQDFGLESMEAAAVATLTLKLPFLQRSNAALPSNSAPSGPSRPSRNKNLRPRTLKRFLEEDEKPTPPSKKRRTGAVATKPAIPQNSAAPATSGSVSTCVQVPPQFKYGKRIFPASVEVSPLYPLFYRWFPVSSYFQPEDASSPCTLFKVSHPGGTYNPPRSAFDLYTPRFVKGKGADKVGLCPICIEPIARGGEGKKVWLAMKFSAFNYHLQNYHGISAASGSPFSPPLAFRIVARKTPGKLEKSHIREGQCHKCTKWIPVVGVKECEAKVPEIYWWKHAATCHKQTTIPGEKGIWEEDTVYKTLLEIQCLGSA</sequence>